<comment type="caution">
    <text evidence="3">The sequence shown here is derived from an EMBL/GenBank/DDBJ whole genome shotgun (WGS) entry which is preliminary data.</text>
</comment>
<dbReference type="PANTHER" id="PTHR11618:SF13">
    <property type="entry name" value="TRANSCRIPTION INITIATION FACTOR IIB"/>
    <property type="match status" value="1"/>
</dbReference>
<dbReference type="Gene3D" id="2.20.25.10">
    <property type="match status" value="1"/>
</dbReference>
<dbReference type="InterPro" id="IPR000812">
    <property type="entry name" value="TFIIB"/>
</dbReference>
<dbReference type="Proteomes" id="UP001628156">
    <property type="component" value="Unassembled WGS sequence"/>
</dbReference>
<dbReference type="PANTHER" id="PTHR11618">
    <property type="entry name" value="TRANSCRIPTION INITIATION FACTOR IIB-RELATED"/>
    <property type="match status" value="1"/>
</dbReference>
<name>A0ABQ0D7K1_9EUKA</name>
<dbReference type="EMBL" id="BAAFRS010000004">
    <property type="protein sequence ID" value="GAB1218833.1"/>
    <property type="molecule type" value="Genomic_DNA"/>
</dbReference>
<keyword evidence="4" id="KW-1185">Reference proteome</keyword>
<keyword evidence="2" id="KW-0804">Transcription</keyword>
<evidence type="ECO:0000313" key="3">
    <source>
        <dbReference type="EMBL" id="GAB1218833.1"/>
    </source>
</evidence>
<proteinExistence type="predicted"/>
<evidence type="ECO:0000256" key="2">
    <source>
        <dbReference type="ARBA" id="ARBA00023163"/>
    </source>
</evidence>
<gene>
    <name evidence="3" type="ORF">ENUP19_0004G0063</name>
</gene>
<evidence type="ECO:0000313" key="4">
    <source>
        <dbReference type="Proteomes" id="UP001628156"/>
    </source>
</evidence>
<sequence>MFNSRRKILCEDHRNSGKQCVAVEDHKNGQYYCKYCQRVLDKVLDEGQEWRSFDGNDERCRVTFSGTLQDTSTMLKGCTASSQQINAQNMKVSGYRRDFIDAFKKLQLDNSQVEHAMKVLQELMTEHANEFKGRMKKKNVEGIVLMVCQEEGIHMTLRDIVTQLDWDMKSATKSYKQLRMLLGKKSTNNLESFISKYTNAVGVGKYTYKCQVIAGDAQKFLEGKKPNTVAAVVICFVCETEKCLTQELELKIAAACDVSVQNMKQVYKLMLEKKELFESILEKA</sequence>
<dbReference type="SUPFAM" id="SSF57783">
    <property type="entry name" value="Zinc beta-ribbon"/>
    <property type="match status" value="1"/>
</dbReference>
<organism evidence="3 4">
    <name type="scientific">Entamoeba nuttalli</name>
    <dbReference type="NCBI Taxonomy" id="412467"/>
    <lineage>
        <taxon>Eukaryota</taxon>
        <taxon>Amoebozoa</taxon>
        <taxon>Evosea</taxon>
        <taxon>Archamoebae</taxon>
        <taxon>Mastigamoebida</taxon>
        <taxon>Entamoebidae</taxon>
        <taxon>Entamoeba</taxon>
    </lineage>
</organism>
<keyword evidence="1" id="KW-0805">Transcription regulation</keyword>
<protein>
    <recommendedName>
        <fullName evidence="5">TFIIB zinc-binding protein</fullName>
    </recommendedName>
</protein>
<dbReference type="Gene3D" id="1.10.472.10">
    <property type="entry name" value="Cyclin-like"/>
    <property type="match status" value="2"/>
</dbReference>
<dbReference type="InterPro" id="IPR036915">
    <property type="entry name" value="Cyclin-like_sf"/>
</dbReference>
<reference evidence="3 4" key="1">
    <citation type="journal article" date="2019" name="PLoS Negl. Trop. Dis.">
        <title>Whole genome sequencing of Entamoeba nuttalli reveals mammalian host-related molecular signatures and a novel octapeptide-repeat surface protein.</title>
        <authorList>
            <person name="Tanaka M."/>
            <person name="Makiuchi T."/>
            <person name="Komiyama T."/>
            <person name="Shiina T."/>
            <person name="Osaki K."/>
            <person name="Tachibana H."/>
        </authorList>
    </citation>
    <scope>NUCLEOTIDE SEQUENCE [LARGE SCALE GENOMIC DNA]</scope>
    <source>
        <strain evidence="3 4">P19-061405</strain>
    </source>
</reference>
<evidence type="ECO:0000256" key="1">
    <source>
        <dbReference type="ARBA" id="ARBA00023015"/>
    </source>
</evidence>
<dbReference type="SUPFAM" id="SSF47954">
    <property type="entry name" value="Cyclin-like"/>
    <property type="match status" value="2"/>
</dbReference>
<accession>A0ABQ0D7K1</accession>
<evidence type="ECO:0008006" key="5">
    <source>
        <dbReference type="Google" id="ProtNLM"/>
    </source>
</evidence>